<evidence type="ECO:0000313" key="1">
    <source>
        <dbReference type="EMBL" id="AXG66607.1"/>
    </source>
</evidence>
<accession>A0A384ZWJ7</accession>
<proteinExistence type="predicted"/>
<dbReference type="EMBL" id="MH460460">
    <property type="protein sequence ID" value="AXG66607.1"/>
    <property type="molecule type" value="Genomic_DNA"/>
</dbReference>
<dbReference type="Proteomes" id="UP000263742">
    <property type="component" value="Segment"/>
</dbReference>
<organism evidence="1 2">
    <name type="scientific">Dickeya phage vB_DsoM_JA13</name>
    <dbReference type="NCBI Taxonomy" id="2283030"/>
    <lineage>
        <taxon>Viruses</taxon>
        <taxon>Duplodnaviria</taxon>
        <taxon>Heunggongvirae</taxon>
        <taxon>Uroviricota</taxon>
        <taxon>Caudoviricetes</taxon>
        <taxon>Salmondvirus</taxon>
        <taxon>Salmondvirus JA11</taxon>
    </lineage>
</organism>
<reference evidence="1 2" key="1">
    <citation type="journal article" date="2018" name="Front. Microbiol.">
        <title>Jumbo Bacteriophages Are Represented Within an Increasing Diversity of Environmental Viruses Infecting the Emerging Phytopathogen, Dickeya solani.</title>
        <authorList>
            <person name="Day A.W."/>
            <person name="Ahn J."/>
            <person name="Salmond G.P.C."/>
        </authorList>
    </citation>
    <scope>NUCLEOTIDE SEQUENCE [LARGE SCALE GENOMIC DNA]</scope>
</reference>
<protein>
    <submittedName>
        <fullName evidence="1">Uncharacterized protein</fullName>
    </submittedName>
</protein>
<sequence>MTDLSTNPLQSNILIEALLEALFNAKLSHTHIGSLPKTAEGKQLEEFQFCSMWVTYNKLVKDIHENVGKQVWPIVNPSTGCRLCIREISTQEVDGKHFTSFIFAVDPLGYDANATPDPVLKEQVRKLFDSIEEKTFSPDAVFEALVENLGLSTLRVPEGSTPTDAAGAPLDVVELSLPWFGLTELIRQININLESLTNGVREGKVYILSLKTSYGSKTERSMTTAIVACDL</sequence>
<gene>
    <name evidence="1" type="ORF">JA13_204</name>
</gene>
<name>A0A384ZWJ7_9CAUD</name>
<evidence type="ECO:0000313" key="2">
    <source>
        <dbReference type="Proteomes" id="UP000263742"/>
    </source>
</evidence>